<evidence type="ECO:0000256" key="10">
    <source>
        <dbReference type="SAM" id="Coils"/>
    </source>
</evidence>
<comment type="similarity">
    <text evidence="2">Belongs to the DRC1 family.</text>
</comment>
<evidence type="ECO:0000256" key="9">
    <source>
        <dbReference type="ARBA" id="ARBA00046115"/>
    </source>
</evidence>
<evidence type="ECO:0000256" key="4">
    <source>
        <dbReference type="ARBA" id="ARBA00022846"/>
    </source>
</evidence>
<proteinExistence type="inferred from homology"/>
<dbReference type="Pfam" id="PF14772">
    <property type="entry name" value="NYD-SP28"/>
    <property type="match status" value="1"/>
</dbReference>
<keyword evidence="5 10" id="KW-0175">Coiled coil</keyword>
<keyword evidence="15" id="KW-1185">Reference proteome</keyword>
<evidence type="ECO:0000256" key="7">
    <source>
        <dbReference type="ARBA" id="ARBA00023273"/>
    </source>
</evidence>
<keyword evidence="7" id="KW-0966">Cell projection</keyword>
<feature type="coiled-coil region" evidence="10">
    <location>
        <begin position="246"/>
        <end position="355"/>
    </location>
</feature>
<feature type="region of interest" description="Disordered" evidence="11">
    <location>
        <begin position="429"/>
        <end position="477"/>
    </location>
</feature>
<evidence type="ECO:0000313" key="14">
    <source>
        <dbReference type="EMBL" id="KAG7460801.1"/>
    </source>
</evidence>
<dbReference type="InterPro" id="IPR029440">
    <property type="entry name" value="DRC1_C"/>
</dbReference>
<evidence type="ECO:0000256" key="2">
    <source>
        <dbReference type="ARBA" id="ARBA00009688"/>
    </source>
</evidence>
<evidence type="ECO:0000259" key="12">
    <source>
        <dbReference type="Pfam" id="PF14772"/>
    </source>
</evidence>
<dbReference type="GO" id="GO:0003352">
    <property type="term" value="P:regulation of cilium movement"/>
    <property type="evidence" value="ECO:0007669"/>
    <property type="project" value="TreeGrafter"/>
</dbReference>
<comment type="subcellular location">
    <subcellularLocation>
        <location evidence="1">Cytoplasm</location>
        <location evidence="1">Cytoskeleton</location>
        <location evidence="1">Flagellum axoneme</location>
    </subcellularLocation>
</comment>
<feature type="coiled-coil region" evidence="10">
    <location>
        <begin position="653"/>
        <end position="683"/>
    </location>
</feature>
<evidence type="ECO:0000256" key="3">
    <source>
        <dbReference type="ARBA" id="ARBA00013815"/>
    </source>
</evidence>
<organism evidence="14 15">
    <name type="scientific">Megalops atlanticus</name>
    <name type="common">Tarpon</name>
    <name type="synonym">Clupea gigantea</name>
    <dbReference type="NCBI Taxonomy" id="7932"/>
    <lineage>
        <taxon>Eukaryota</taxon>
        <taxon>Metazoa</taxon>
        <taxon>Chordata</taxon>
        <taxon>Craniata</taxon>
        <taxon>Vertebrata</taxon>
        <taxon>Euteleostomi</taxon>
        <taxon>Actinopterygii</taxon>
        <taxon>Neopterygii</taxon>
        <taxon>Teleostei</taxon>
        <taxon>Elopiformes</taxon>
        <taxon>Megalopidae</taxon>
        <taxon>Megalops</taxon>
    </lineage>
</organism>
<dbReference type="Pfam" id="PF14775">
    <property type="entry name" value="NYD-SP28_assoc"/>
    <property type="match status" value="1"/>
</dbReference>
<dbReference type="PANTHER" id="PTHR21625">
    <property type="entry name" value="NYD-SP28 PROTEIN"/>
    <property type="match status" value="1"/>
</dbReference>
<comment type="function">
    <text evidence="9">Component of the nexin-dynein regulatory complex (N-DRC) a key regulator of ciliary/flagellar motility which maintains the alignment and integrity of the distal axoneme and regulates microtubule sliding in motile axonemes. Plays a critical role in the assembly of N-DRC and also stabilizes the assembly of multiple inner dynein arms and radial spokes. Coassembles with CCDC65/DRC2 to form a central scaffold needed for assembly of the N-DRC and its attachment to the outer doublet microtubules.</text>
</comment>
<accession>A0A9D3SXU3</accession>
<name>A0A9D3SXU3_MEGAT</name>
<dbReference type="GO" id="GO:0060285">
    <property type="term" value="P:cilium-dependent cell motility"/>
    <property type="evidence" value="ECO:0007669"/>
    <property type="project" value="TreeGrafter"/>
</dbReference>
<feature type="region of interest" description="Disordered" evidence="11">
    <location>
        <begin position="1"/>
        <end position="73"/>
    </location>
</feature>
<keyword evidence="6" id="KW-0969">Cilium</keyword>
<sequence length="699" mass="81389">MSEAGDTSKEESGPSVESDNPQERIAARHQRIAQQIEAKHRKELGDDSEEDEQAEARESQKQVEHSEEHMIKLERDGTELLTNIEIAADYRESQRRMEEEEARRLRVEKLENEAKSSLEKFEEITKKWTLAKEKEIPQDLRDALVSQQQLCALLIEDKNKLINDLQEELKTSDNLYVKDLKRQGEDIDLMIERMEEQIKNLTKSYKEEFSQIESAFEKERAELLHKNRVEWERKMRERRDKEVEYLMQRMKKVEENEMMLERLRQEDAEECNAIKTKLDTEVKVLQQQVQQMKATYQLNQEKLEYNLQVLKKRDEENTITKTTQKRKITRLQDALNNLKVRCAKQEQQAKEENQSIIDDYKRIVQENKHREKKMKHFATVDAKKFEEIWLMNETEVKGLVEKALEMDRMVHEQYLGLVWERPSMSFMERTGPGFQPLRTSKSATESQRGKDQEEAGPSTQSPKASVSESAESGLGSVSGDDVSVMTVKRILELLCDEAGFLIDSKVLKLLAPLEKDEKSLVKLDIILSAIGVDNEEDMFKLAKFFIKYGQQQKESQEAATAERPQSEREGSSPVWELIHPNDVLAALRAFTAEHCKPKEKKQQSKILSLDQRDEGADAAFWEAAANVIPESKLKLWDTLETALDKYHTVLTERAQLLEETQHLKQQNEEMRRLLQKHVNSKVNAELLIPPTKVMQLQPE</sequence>
<evidence type="ECO:0000256" key="8">
    <source>
        <dbReference type="ARBA" id="ARBA00031554"/>
    </source>
</evidence>
<evidence type="ECO:0000256" key="6">
    <source>
        <dbReference type="ARBA" id="ARBA00023069"/>
    </source>
</evidence>
<protein>
    <recommendedName>
        <fullName evidence="3">Dynein regulatory complex protein 1</fullName>
    </recommendedName>
    <alternativeName>
        <fullName evidence="8">Coiled-coil domain-containing protein 164</fullName>
    </alternativeName>
</protein>
<evidence type="ECO:0000259" key="13">
    <source>
        <dbReference type="Pfam" id="PF14775"/>
    </source>
</evidence>
<dbReference type="GO" id="GO:0005858">
    <property type="term" value="C:axonemal dynein complex"/>
    <property type="evidence" value="ECO:0007669"/>
    <property type="project" value="InterPro"/>
</dbReference>
<gene>
    <name evidence="14" type="ORF">MATL_G00202740</name>
</gene>
<evidence type="ECO:0000256" key="11">
    <source>
        <dbReference type="SAM" id="MobiDB-lite"/>
    </source>
</evidence>
<dbReference type="InterPro" id="IPR039505">
    <property type="entry name" value="DRC1/2_N"/>
</dbReference>
<keyword evidence="4" id="KW-0282">Flagellum</keyword>
<comment type="caution">
    <text evidence="14">The sequence shown here is derived from an EMBL/GenBank/DDBJ whole genome shotgun (WGS) entry which is preliminary data.</text>
</comment>
<evidence type="ECO:0000313" key="15">
    <source>
        <dbReference type="Proteomes" id="UP001046870"/>
    </source>
</evidence>
<evidence type="ECO:0000256" key="1">
    <source>
        <dbReference type="ARBA" id="ARBA00004611"/>
    </source>
</evidence>
<dbReference type="InterPro" id="IPR039750">
    <property type="entry name" value="DRC1/DRC2"/>
</dbReference>
<dbReference type="Proteomes" id="UP001046870">
    <property type="component" value="Chromosome 18"/>
</dbReference>
<reference evidence="14" key="1">
    <citation type="submission" date="2021-01" db="EMBL/GenBank/DDBJ databases">
        <authorList>
            <person name="Zahm M."/>
            <person name="Roques C."/>
            <person name="Cabau C."/>
            <person name="Klopp C."/>
            <person name="Donnadieu C."/>
            <person name="Jouanno E."/>
            <person name="Lampietro C."/>
            <person name="Louis A."/>
            <person name="Herpin A."/>
            <person name="Echchiki A."/>
            <person name="Berthelot C."/>
            <person name="Parey E."/>
            <person name="Roest-Crollius H."/>
            <person name="Braasch I."/>
            <person name="Postlethwait J."/>
            <person name="Bobe J."/>
            <person name="Montfort J."/>
            <person name="Bouchez O."/>
            <person name="Begum T."/>
            <person name="Mejri S."/>
            <person name="Adams A."/>
            <person name="Chen W.-J."/>
            <person name="Guiguen Y."/>
        </authorList>
    </citation>
    <scope>NUCLEOTIDE SEQUENCE</scope>
    <source>
        <strain evidence="14">YG-15Mar2019-1</strain>
        <tissue evidence="14">Brain</tissue>
    </source>
</reference>
<feature type="compositionally biased region" description="Polar residues" evidence="11">
    <location>
        <begin position="437"/>
        <end position="446"/>
    </location>
</feature>
<feature type="compositionally biased region" description="Basic and acidic residues" evidence="11">
    <location>
        <begin position="1"/>
        <end position="12"/>
    </location>
</feature>
<feature type="coiled-coil region" evidence="10">
    <location>
        <begin position="155"/>
        <end position="211"/>
    </location>
</feature>
<feature type="domain" description="Dynein regulatory complex protein 1 C-terminal" evidence="13">
    <location>
        <begin position="619"/>
        <end position="677"/>
    </location>
</feature>
<dbReference type="OrthoDB" id="10260459at2759"/>
<dbReference type="GO" id="GO:0070286">
    <property type="term" value="P:axonemal dynein complex assembly"/>
    <property type="evidence" value="ECO:0007669"/>
    <property type="project" value="InterPro"/>
</dbReference>
<feature type="domain" description="Dynein regulatory complex protein 1/2 N-terminal" evidence="12">
    <location>
        <begin position="87"/>
        <end position="187"/>
    </location>
</feature>
<dbReference type="PANTHER" id="PTHR21625:SF1">
    <property type="entry name" value="DYNEIN REGULATORY COMPLEX PROTEIN 1"/>
    <property type="match status" value="1"/>
</dbReference>
<dbReference type="AlphaFoldDB" id="A0A9D3SXU3"/>
<feature type="compositionally biased region" description="Polar residues" evidence="11">
    <location>
        <begin position="457"/>
        <end position="470"/>
    </location>
</feature>
<evidence type="ECO:0000256" key="5">
    <source>
        <dbReference type="ARBA" id="ARBA00023054"/>
    </source>
</evidence>
<feature type="compositionally biased region" description="Basic and acidic residues" evidence="11">
    <location>
        <begin position="54"/>
        <end position="73"/>
    </location>
</feature>
<dbReference type="EMBL" id="JAFDVH010000018">
    <property type="protein sequence ID" value="KAG7460801.1"/>
    <property type="molecule type" value="Genomic_DNA"/>
</dbReference>